<dbReference type="EMBL" id="CP007029">
    <property type="protein sequence ID" value="AHE98681.1"/>
    <property type="molecule type" value="Genomic_DNA"/>
</dbReference>
<name>W0DJR9_9GAMM</name>
<dbReference type="PANTHER" id="PTHR35093">
    <property type="entry name" value="OUTER MEMBRANE PROTEIN NMB0088-RELATED"/>
    <property type="match status" value="1"/>
</dbReference>
<dbReference type="STRING" id="713585.THITH_10965"/>
<reference evidence="8 9" key="1">
    <citation type="submission" date="2013-12" db="EMBL/GenBank/DDBJ databases">
        <authorList>
            <consortium name="DOE Joint Genome Institute"/>
            <person name="Muyzer G."/>
            <person name="Huntemann M."/>
            <person name="Han J."/>
            <person name="Chen A."/>
            <person name="Kyrpides N."/>
            <person name="Mavromatis K."/>
            <person name="Markowitz V."/>
            <person name="Palaniappan K."/>
            <person name="Ivanova N."/>
            <person name="Schaumberg A."/>
            <person name="Pati A."/>
            <person name="Liolios K."/>
            <person name="Nordberg H.P."/>
            <person name="Cantor M.N."/>
            <person name="Hua S.X."/>
            <person name="Woyke T."/>
        </authorList>
    </citation>
    <scope>NUCLEOTIDE SEQUENCE [LARGE SCALE GENOMIC DNA]</scope>
    <source>
        <strain evidence="8 9">ARh 1</strain>
    </source>
</reference>
<keyword evidence="5" id="KW-0732">Signal</keyword>
<dbReference type="Pfam" id="PF03349">
    <property type="entry name" value="Toluene_X"/>
    <property type="match status" value="1"/>
</dbReference>
<dbReference type="Proteomes" id="UP000005289">
    <property type="component" value="Chromosome"/>
</dbReference>
<evidence type="ECO:0000256" key="3">
    <source>
        <dbReference type="ARBA" id="ARBA00022452"/>
    </source>
</evidence>
<evidence type="ECO:0000256" key="5">
    <source>
        <dbReference type="ARBA" id="ARBA00022729"/>
    </source>
</evidence>
<dbReference type="KEGG" id="tti:THITH_10965"/>
<keyword evidence="3" id="KW-1134">Transmembrane beta strand</keyword>
<keyword evidence="4" id="KW-0812">Transmembrane</keyword>
<evidence type="ECO:0000256" key="1">
    <source>
        <dbReference type="ARBA" id="ARBA00004571"/>
    </source>
</evidence>
<dbReference type="Gene3D" id="2.40.160.60">
    <property type="entry name" value="Outer membrane protein transport protein (OMPP1/FadL/TodX)"/>
    <property type="match status" value="1"/>
</dbReference>
<accession>W0DJR9</accession>
<evidence type="ECO:0000256" key="6">
    <source>
        <dbReference type="ARBA" id="ARBA00023136"/>
    </source>
</evidence>
<dbReference type="AlphaFoldDB" id="W0DJR9"/>
<evidence type="ECO:0000313" key="8">
    <source>
        <dbReference type="EMBL" id="AHE98681.1"/>
    </source>
</evidence>
<evidence type="ECO:0000256" key="4">
    <source>
        <dbReference type="ARBA" id="ARBA00022692"/>
    </source>
</evidence>
<gene>
    <name evidence="8" type="ORF">THITH_10965</name>
</gene>
<evidence type="ECO:0000313" key="9">
    <source>
        <dbReference type="Proteomes" id="UP000005289"/>
    </source>
</evidence>
<evidence type="ECO:0000256" key="2">
    <source>
        <dbReference type="ARBA" id="ARBA00008163"/>
    </source>
</evidence>
<comment type="subcellular location">
    <subcellularLocation>
        <location evidence="1">Cell outer membrane</location>
        <topology evidence="1">Multi-pass membrane protein</topology>
    </subcellularLocation>
</comment>
<dbReference type="GO" id="GO:0009279">
    <property type="term" value="C:cell outer membrane"/>
    <property type="evidence" value="ECO:0007669"/>
    <property type="project" value="UniProtKB-SubCell"/>
</dbReference>
<keyword evidence="7" id="KW-0998">Cell outer membrane</keyword>
<dbReference type="GO" id="GO:0015483">
    <property type="term" value="F:long-chain fatty acid transporting porin activity"/>
    <property type="evidence" value="ECO:0007669"/>
    <property type="project" value="TreeGrafter"/>
</dbReference>
<sequence>MGLALAGLGLGGVVAVPQTAEATFGYYGYGYGTQSKGMGGAGTALAQDPLAGMTNPATLVHLGDVWAVGATLFNPNRSYTADDNFESPPFAFITPGRIKSGTDWFLIPNFARNWMLDENSSLTLSLAGNGGMNTDYSTAVFENFSPPDAPEQFQATSPTGIDLVQLAIGVSYSRRLNEHHSFGITPILAVQGFKATGLEPFRPVSIHPDHVTNNGRDYSYGAGIRIGWLGQITDELSLGASYQSKLKMSRFDKYRGLFAEEGRFDIAGTWNVGLAYKVTPDVTVAFDVQRYLYSDIKSISNPNDLPIAPGALGGSDGVGFGWKDITAYKLGGQWRVNPDLTLRAGMAYGDQPVPSTQALFNILAPGVTRRHYTLGLSYRIDNRSEITGAFMHAPRERVSGTNPNTGPQTGFIQMDQNEFELTFTRYLH</sequence>
<protein>
    <submittedName>
        <fullName evidence="8">Membrane protein involved in aromatic hydrocarbon degradation</fullName>
    </submittedName>
</protein>
<comment type="similarity">
    <text evidence="2">Belongs to the OmpP1/FadL family.</text>
</comment>
<evidence type="ECO:0000256" key="7">
    <source>
        <dbReference type="ARBA" id="ARBA00023237"/>
    </source>
</evidence>
<keyword evidence="9" id="KW-1185">Reference proteome</keyword>
<dbReference type="HOGENOM" id="CLU_035981_1_0_6"/>
<dbReference type="InterPro" id="IPR005017">
    <property type="entry name" value="OMPP1/FadL/TodX"/>
</dbReference>
<dbReference type="PANTHER" id="PTHR35093:SF8">
    <property type="entry name" value="OUTER MEMBRANE PROTEIN NMB0088-RELATED"/>
    <property type="match status" value="1"/>
</dbReference>
<keyword evidence="6" id="KW-0472">Membrane</keyword>
<organism evidence="8 9">
    <name type="scientific">Thioalkalivibrio paradoxus ARh 1</name>
    <dbReference type="NCBI Taxonomy" id="713585"/>
    <lineage>
        <taxon>Bacteria</taxon>
        <taxon>Pseudomonadati</taxon>
        <taxon>Pseudomonadota</taxon>
        <taxon>Gammaproteobacteria</taxon>
        <taxon>Chromatiales</taxon>
        <taxon>Ectothiorhodospiraceae</taxon>
        <taxon>Thioalkalivibrio</taxon>
    </lineage>
</organism>
<proteinExistence type="inferred from homology"/>
<dbReference type="SUPFAM" id="SSF56935">
    <property type="entry name" value="Porins"/>
    <property type="match status" value="1"/>
</dbReference>